<feature type="region of interest" description="Disordered" evidence="1">
    <location>
        <begin position="125"/>
        <end position="322"/>
    </location>
</feature>
<name>A0ABR1UNZ9_9PEZI</name>
<comment type="caution">
    <text evidence="2">The sequence shown here is derived from an EMBL/GenBank/DDBJ whole genome shotgun (WGS) entry which is preliminary data.</text>
</comment>
<evidence type="ECO:0000313" key="2">
    <source>
        <dbReference type="EMBL" id="KAK8059766.1"/>
    </source>
</evidence>
<feature type="compositionally biased region" description="Low complexity" evidence="1">
    <location>
        <begin position="157"/>
        <end position="168"/>
    </location>
</feature>
<feature type="compositionally biased region" description="Basic residues" evidence="1">
    <location>
        <begin position="144"/>
        <end position="153"/>
    </location>
</feature>
<evidence type="ECO:0000313" key="3">
    <source>
        <dbReference type="Proteomes" id="UP001446871"/>
    </source>
</evidence>
<proteinExistence type="predicted"/>
<evidence type="ECO:0000256" key="1">
    <source>
        <dbReference type="SAM" id="MobiDB-lite"/>
    </source>
</evidence>
<feature type="compositionally biased region" description="Basic and acidic residues" evidence="1">
    <location>
        <begin position="125"/>
        <end position="143"/>
    </location>
</feature>
<reference evidence="2 3" key="1">
    <citation type="submission" date="2023-01" db="EMBL/GenBank/DDBJ databases">
        <title>Analysis of 21 Apiospora genomes using comparative genomics revels a genus with tremendous synthesis potential of carbohydrate active enzymes and secondary metabolites.</title>
        <authorList>
            <person name="Sorensen T."/>
        </authorList>
    </citation>
    <scope>NUCLEOTIDE SEQUENCE [LARGE SCALE GENOMIC DNA]</scope>
    <source>
        <strain evidence="2 3">CBS 83171</strain>
    </source>
</reference>
<accession>A0ABR1UNZ9</accession>
<dbReference type="EMBL" id="JAQQWM010000006">
    <property type="protein sequence ID" value="KAK8059766.1"/>
    <property type="molecule type" value="Genomic_DNA"/>
</dbReference>
<protein>
    <submittedName>
        <fullName evidence="2">Uncharacterized protein</fullName>
    </submittedName>
</protein>
<dbReference type="Proteomes" id="UP001446871">
    <property type="component" value="Unassembled WGS sequence"/>
</dbReference>
<organism evidence="2 3">
    <name type="scientific">Apiospora saccharicola</name>
    <dbReference type="NCBI Taxonomy" id="335842"/>
    <lineage>
        <taxon>Eukaryota</taxon>
        <taxon>Fungi</taxon>
        <taxon>Dikarya</taxon>
        <taxon>Ascomycota</taxon>
        <taxon>Pezizomycotina</taxon>
        <taxon>Sordariomycetes</taxon>
        <taxon>Xylariomycetidae</taxon>
        <taxon>Amphisphaeriales</taxon>
        <taxon>Apiosporaceae</taxon>
        <taxon>Apiospora</taxon>
    </lineage>
</organism>
<gene>
    <name evidence="2" type="ORF">PG996_009696</name>
</gene>
<keyword evidence="3" id="KW-1185">Reference proteome</keyword>
<feature type="compositionally biased region" description="Gly residues" evidence="1">
    <location>
        <begin position="170"/>
        <end position="181"/>
    </location>
</feature>
<feature type="compositionally biased region" description="Low complexity" evidence="1">
    <location>
        <begin position="261"/>
        <end position="298"/>
    </location>
</feature>
<feature type="region of interest" description="Disordered" evidence="1">
    <location>
        <begin position="53"/>
        <end position="75"/>
    </location>
</feature>
<sequence length="322" mass="35238">MPGFHELRNMRKTQRVNGAVVEEKTIVDLADRNGVYLLLNDMAPYQSRVLPASGKEADASAGTDEPSPEDEECDEGRNDITAIKSMPQHMQNTMLEAHRLIGPYRKEFEAEIEAEGREELLAEKREYSRQKATAMKDAKEEKKKKALQKRTRAGRNAAPVASDAPDSSGQHGGPSRGGTALGMGLISFNDEVLKRQIESSSSSSSSSDGERTARKRRKKEKLAEKLDRIPDDDDDEDGTFRWSRSGRRITKSTKAQEQEQEQQAPVTRRAAPRAVSTAATATTKQAQAPTPAPTIRQADVATPPGTASGDSSPLKKKARPTA</sequence>